<proteinExistence type="predicted"/>
<dbReference type="PANTHER" id="PTHR43847:SF1">
    <property type="entry name" value="BLL3993 PROTEIN"/>
    <property type="match status" value="1"/>
</dbReference>
<dbReference type="RefSeq" id="WP_289402005.1">
    <property type="nucleotide sequence ID" value="NZ_JAQIBC010000004.1"/>
</dbReference>
<name>A0ABT7QSN0_9BACT</name>
<dbReference type="Gene3D" id="1.20.120.1630">
    <property type="match status" value="1"/>
</dbReference>
<keyword evidence="3 5" id="KW-1133">Transmembrane helix</keyword>
<comment type="subcellular location">
    <subcellularLocation>
        <location evidence="1">Membrane</location>
        <topology evidence="1">Multi-pass membrane protein</topology>
    </subcellularLocation>
</comment>
<dbReference type="Proteomes" id="UP001169066">
    <property type="component" value="Unassembled WGS sequence"/>
</dbReference>
<feature type="transmembrane region" description="Helical" evidence="5">
    <location>
        <begin position="113"/>
        <end position="133"/>
    </location>
</feature>
<reference evidence="6" key="1">
    <citation type="submission" date="2023-01" db="EMBL/GenBank/DDBJ databases">
        <title>Sulfurovum sp. XTW-4 genome assembly.</title>
        <authorList>
            <person name="Wang J."/>
        </authorList>
    </citation>
    <scope>NUCLEOTIDE SEQUENCE</scope>
    <source>
        <strain evidence="6">XTW-4</strain>
    </source>
</reference>
<protein>
    <submittedName>
        <fullName evidence="6">Isoprenylcysteine carboxylmethyltransferase family protein</fullName>
    </submittedName>
</protein>
<keyword evidence="7" id="KW-1185">Reference proteome</keyword>
<comment type="caution">
    <text evidence="6">The sequence shown here is derived from an EMBL/GenBank/DDBJ whole genome shotgun (WGS) entry which is preliminary data.</text>
</comment>
<organism evidence="6 7">
    <name type="scientific">Sulfurovum xiamenensis</name>
    <dbReference type="NCBI Taxonomy" id="3019066"/>
    <lineage>
        <taxon>Bacteria</taxon>
        <taxon>Pseudomonadati</taxon>
        <taxon>Campylobacterota</taxon>
        <taxon>Epsilonproteobacteria</taxon>
        <taxon>Campylobacterales</taxon>
        <taxon>Sulfurovaceae</taxon>
        <taxon>Sulfurovum</taxon>
    </lineage>
</organism>
<evidence type="ECO:0000256" key="5">
    <source>
        <dbReference type="SAM" id="Phobius"/>
    </source>
</evidence>
<evidence type="ECO:0000313" key="7">
    <source>
        <dbReference type="Proteomes" id="UP001169066"/>
    </source>
</evidence>
<keyword evidence="4 5" id="KW-0472">Membrane</keyword>
<accession>A0ABT7QSN0</accession>
<feature type="transmembrane region" description="Helical" evidence="5">
    <location>
        <begin position="7"/>
        <end position="27"/>
    </location>
</feature>
<evidence type="ECO:0000256" key="3">
    <source>
        <dbReference type="ARBA" id="ARBA00022989"/>
    </source>
</evidence>
<evidence type="ECO:0000313" key="6">
    <source>
        <dbReference type="EMBL" id="MDM5264066.1"/>
    </source>
</evidence>
<feature type="transmembrane region" description="Helical" evidence="5">
    <location>
        <begin position="78"/>
        <end position="97"/>
    </location>
</feature>
<gene>
    <name evidence="6" type="ORF">PF327_07645</name>
</gene>
<feature type="transmembrane region" description="Helical" evidence="5">
    <location>
        <begin position="172"/>
        <end position="200"/>
    </location>
</feature>
<dbReference type="PANTHER" id="PTHR43847">
    <property type="entry name" value="BLL3993 PROTEIN"/>
    <property type="match status" value="1"/>
</dbReference>
<dbReference type="EMBL" id="JAQIBC010000004">
    <property type="protein sequence ID" value="MDM5264066.1"/>
    <property type="molecule type" value="Genomic_DNA"/>
</dbReference>
<dbReference type="Pfam" id="PF04140">
    <property type="entry name" value="ICMT"/>
    <property type="match status" value="1"/>
</dbReference>
<sequence length="232" mass="27129">MINKQNPIMIWLSFVVRMILFAVGLMWPAGTFIWWEAWVLVGLWSIYGVATTTYLLRNEPALLVERLKLVPLHKDQKVWDKVLMLLFFIVGIGLYLLPGFDVMRYAWSEPLPLWIRITAMFVHVPCFVLLIWIMRENTYLSQVVKIDKDRVHKVISTGPYAYVRHPMYTVTIILLFAVPLALGSQLTLILSLFLTMLLIVRTYLEDHTLHTELEGYSKYAKQTVYRLIPGIW</sequence>
<dbReference type="InterPro" id="IPR052527">
    <property type="entry name" value="Metal_cation-efflux_comp"/>
</dbReference>
<evidence type="ECO:0000256" key="2">
    <source>
        <dbReference type="ARBA" id="ARBA00022692"/>
    </source>
</evidence>
<evidence type="ECO:0000256" key="4">
    <source>
        <dbReference type="ARBA" id="ARBA00023136"/>
    </source>
</evidence>
<dbReference type="InterPro" id="IPR007269">
    <property type="entry name" value="ICMT_MeTrfase"/>
</dbReference>
<feature type="transmembrane region" description="Helical" evidence="5">
    <location>
        <begin position="33"/>
        <end position="57"/>
    </location>
</feature>
<keyword evidence="2 5" id="KW-0812">Transmembrane</keyword>
<evidence type="ECO:0000256" key="1">
    <source>
        <dbReference type="ARBA" id="ARBA00004141"/>
    </source>
</evidence>